<accession>A0A6A3JQX5</accession>
<dbReference type="AlphaFoldDB" id="A0A6A3JQX5"/>
<dbReference type="EMBL" id="QXFV01001981">
    <property type="protein sequence ID" value="KAE8994865.1"/>
    <property type="molecule type" value="Genomic_DNA"/>
</dbReference>
<dbReference type="Proteomes" id="UP000429607">
    <property type="component" value="Unassembled WGS sequence"/>
</dbReference>
<evidence type="ECO:0000313" key="1">
    <source>
        <dbReference type="EMBL" id="KAE8994865.1"/>
    </source>
</evidence>
<gene>
    <name evidence="1" type="ORF">PR001_g20280</name>
</gene>
<organism evidence="1 2">
    <name type="scientific">Phytophthora rubi</name>
    <dbReference type="NCBI Taxonomy" id="129364"/>
    <lineage>
        <taxon>Eukaryota</taxon>
        <taxon>Sar</taxon>
        <taxon>Stramenopiles</taxon>
        <taxon>Oomycota</taxon>
        <taxon>Peronosporomycetes</taxon>
        <taxon>Peronosporales</taxon>
        <taxon>Peronosporaceae</taxon>
        <taxon>Phytophthora</taxon>
    </lineage>
</organism>
<comment type="caution">
    <text evidence="1">The sequence shown here is derived from an EMBL/GenBank/DDBJ whole genome shotgun (WGS) entry which is preliminary data.</text>
</comment>
<evidence type="ECO:0000313" key="2">
    <source>
        <dbReference type="Proteomes" id="UP000429607"/>
    </source>
</evidence>
<proteinExistence type="predicted"/>
<name>A0A6A3JQX5_9STRA</name>
<sequence length="144" mass="15407">MPVETAASSSVEPAVDAEVEAVMAAVLSAVLSASVASTTNTVVEDFNFLRAQAVEPLGQFLDFITHAATGTSSQLHRLSKFDESIMRSSCTHEPTSRATRTSHQRSCPSIQLPIRASEPDRAEKIAKTNGILNWTNGASKVLNH</sequence>
<protein>
    <submittedName>
        <fullName evidence="1">Uncharacterized protein</fullName>
    </submittedName>
</protein>
<reference evidence="1 2" key="1">
    <citation type="submission" date="2018-09" db="EMBL/GenBank/DDBJ databases">
        <title>Genomic investigation of the strawberry pathogen Phytophthora fragariae indicates pathogenicity is determined by transcriptional variation in three key races.</title>
        <authorList>
            <person name="Adams T.M."/>
            <person name="Armitage A.D."/>
            <person name="Sobczyk M.K."/>
            <person name="Bates H.J."/>
            <person name="Dunwell J.M."/>
            <person name="Nellist C.F."/>
            <person name="Harrison R.J."/>
        </authorList>
    </citation>
    <scope>NUCLEOTIDE SEQUENCE [LARGE SCALE GENOMIC DNA]</scope>
    <source>
        <strain evidence="1 2">SCRP249</strain>
    </source>
</reference>